<evidence type="ECO:0000313" key="2">
    <source>
        <dbReference type="EMBL" id="MBE9216260.1"/>
    </source>
</evidence>
<sequence>MNETVYVETSIFGYLTARSTKNLILAANIEVTRDWWNNYRISLDLYASQIVLDEAALGDSEIASQRLELLQDLRLLEPTEAAEELVIQFLSKTNLPPKAANDAAHIAIATIHGMDYLLTWNCKHIANAHIQKKLARICYDFGYELPTICTPYEMLGE</sequence>
<dbReference type="Proteomes" id="UP000620559">
    <property type="component" value="Unassembled WGS sequence"/>
</dbReference>
<organism evidence="2 3">
    <name type="scientific">Plectonema cf. radiosum LEGE 06105</name>
    <dbReference type="NCBI Taxonomy" id="945769"/>
    <lineage>
        <taxon>Bacteria</taxon>
        <taxon>Bacillati</taxon>
        <taxon>Cyanobacteriota</taxon>
        <taxon>Cyanophyceae</taxon>
        <taxon>Oscillatoriophycideae</taxon>
        <taxon>Oscillatoriales</taxon>
        <taxon>Microcoleaceae</taxon>
        <taxon>Plectonema</taxon>
    </lineage>
</organism>
<comment type="caution">
    <text evidence="2">The sequence shown here is derived from an EMBL/GenBank/DDBJ whole genome shotgun (WGS) entry which is preliminary data.</text>
</comment>
<feature type="domain" description="PIN" evidence="1">
    <location>
        <begin position="5"/>
        <end position="119"/>
    </location>
</feature>
<dbReference type="SUPFAM" id="SSF88723">
    <property type="entry name" value="PIN domain-like"/>
    <property type="match status" value="1"/>
</dbReference>
<dbReference type="EMBL" id="JADEWL010000150">
    <property type="protein sequence ID" value="MBE9216260.1"/>
    <property type="molecule type" value="Genomic_DNA"/>
</dbReference>
<accession>A0A8J7F8L7</accession>
<dbReference type="Pfam" id="PF01850">
    <property type="entry name" value="PIN"/>
    <property type="match status" value="1"/>
</dbReference>
<evidence type="ECO:0000313" key="3">
    <source>
        <dbReference type="Proteomes" id="UP000620559"/>
    </source>
</evidence>
<gene>
    <name evidence="2" type="ORF">IQ247_26965</name>
</gene>
<dbReference type="AlphaFoldDB" id="A0A8J7F8L7"/>
<reference evidence="2" key="1">
    <citation type="submission" date="2020-10" db="EMBL/GenBank/DDBJ databases">
        <authorList>
            <person name="Castelo-Branco R."/>
            <person name="Eusebio N."/>
            <person name="Adriana R."/>
            <person name="Vieira A."/>
            <person name="Brugerolle De Fraissinette N."/>
            <person name="Rezende De Castro R."/>
            <person name="Schneider M.P."/>
            <person name="Vasconcelos V."/>
            <person name="Leao P.N."/>
        </authorList>
    </citation>
    <scope>NUCLEOTIDE SEQUENCE</scope>
    <source>
        <strain evidence="2">LEGE 06105</strain>
    </source>
</reference>
<dbReference type="InterPro" id="IPR002716">
    <property type="entry name" value="PIN_dom"/>
</dbReference>
<protein>
    <submittedName>
        <fullName evidence="2">Type II toxin-antitoxin system VapC family toxin</fullName>
    </submittedName>
</protein>
<keyword evidence="3" id="KW-1185">Reference proteome</keyword>
<name>A0A8J7F8L7_9CYAN</name>
<dbReference type="CDD" id="cd18687">
    <property type="entry name" value="PIN_VapC-like"/>
    <property type="match status" value="1"/>
</dbReference>
<evidence type="ECO:0000259" key="1">
    <source>
        <dbReference type="Pfam" id="PF01850"/>
    </source>
</evidence>
<proteinExistence type="predicted"/>
<dbReference type="RefSeq" id="WP_193924727.1">
    <property type="nucleotide sequence ID" value="NZ_JADEWL010000150.1"/>
</dbReference>
<dbReference type="InterPro" id="IPR029060">
    <property type="entry name" value="PIN-like_dom_sf"/>
</dbReference>